<protein>
    <recommendedName>
        <fullName evidence="2">diguanylate cyclase</fullName>
        <ecNumber evidence="2">2.7.7.65</ecNumber>
    </recommendedName>
</protein>
<dbReference type="AlphaFoldDB" id="A0A370UC33"/>
<dbReference type="Pfam" id="PF00990">
    <property type="entry name" value="GGDEF"/>
    <property type="match status" value="1"/>
</dbReference>
<gene>
    <name evidence="7" type="ORF">DN730_06835</name>
</gene>
<accession>A0A370UC33</accession>
<dbReference type="EMBL" id="QKRA01000002">
    <property type="protein sequence ID" value="RDL45318.1"/>
    <property type="molecule type" value="Genomic_DNA"/>
</dbReference>
<evidence type="ECO:0000256" key="5">
    <source>
        <dbReference type="SAM" id="Phobius"/>
    </source>
</evidence>
<dbReference type="Pfam" id="PF00497">
    <property type="entry name" value="SBP_bac_3"/>
    <property type="match status" value="1"/>
</dbReference>
<dbReference type="FunFam" id="3.30.70.270:FF:000001">
    <property type="entry name" value="Diguanylate cyclase domain protein"/>
    <property type="match status" value="1"/>
</dbReference>
<dbReference type="Gene3D" id="3.30.70.270">
    <property type="match status" value="1"/>
</dbReference>
<dbReference type="SMART" id="SM00062">
    <property type="entry name" value="PBPb"/>
    <property type="match status" value="1"/>
</dbReference>
<keyword evidence="5" id="KW-0472">Membrane</keyword>
<comment type="catalytic activity">
    <reaction evidence="3">
        <text>2 GTP = 3',3'-c-di-GMP + 2 diphosphate</text>
        <dbReference type="Rhea" id="RHEA:24898"/>
        <dbReference type="ChEBI" id="CHEBI:33019"/>
        <dbReference type="ChEBI" id="CHEBI:37565"/>
        <dbReference type="ChEBI" id="CHEBI:58805"/>
        <dbReference type="EC" id="2.7.7.65"/>
    </reaction>
</comment>
<feature type="transmembrane region" description="Helical" evidence="5">
    <location>
        <begin position="278"/>
        <end position="299"/>
    </location>
</feature>
<dbReference type="CDD" id="cd01949">
    <property type="entry name" value="GGDEF"/>
    <property type="match status" value="1"/>
</dbReference>
<dbReference type="InterPro" id="IPR029787">
    <property type="entry name" value="Nucleotide_cyclase"/>
</dbReference>
<evidence type="ECO:0000256" key="2">
    <source>
        <dbReference type="ARBA" id="ARBA00012528"/>
    </source>
</evidence>
<dbReference type="Proteomes" id="UP000254326">
    <property type="component" value="Unassembled WGS sequence"/>
</dbReference>
<reference evidence="7 8" key="1">
    <citation type="submission" date="2018-06" db="EMBL/GenBank/DDBJ databases">
        <title>Marinomonas sp. YLB-05 draft genome sequence.</title>
        <authorList>
            <person name="Yu L."/>
            <person name="Tang X."/>
        </authorList>
    </citation>
    <scope>NUCLEOTIDE SEQUENCE [LARGE SCALE GENOMIC DNA]</scope>
    <source>
        <strain evidence="7 8">YLB-05</strain>
    </source>
</reference>
<keyword evidence="5" id="KW-0812">Transmembrane</keyword>
<keyword evidence="4" id="KW-0175">Coiled coil</keyword>
<feature type="coiled-coil region" evidence="4">
    <location>
        <begin position="300"/>
        <end position="327"/>
    </location>
</feature>
<dbReference type="SMART" id="SM00267">
    <property type="entry name" value="GGDEF"/>
    <property type="match status" value="1"/>
</dbReference>
<evidence type="ECO:0000256" key="4">
    <source>
        <dbReference type="SAM" id="Coils"/>
    </source>
</evidence>
<dbReference type="PROSITE" id="PS50887">
    <property type="entry name" value="GGDEF"/>
    <property type="match status" value="1"/>
</dbReference>
<keyword evidence="8" id="KW-1185">Reference proteome</keyword>
<comment type="cofactor">
    <cofactor evidence="1">
        <name>Mg(2+)</name>
        <dbReference type="ChEBI" id="CHEBI:18420"/>
    </cofactor>
</comment>
<evidence type="ECO:0000313" key="7">
    <source>
        <dbReference type="EMBL" id="RDL45318.1"/>
    </source>
</evidence>
<comment type="caution">
    <text evidence="7">The sequence shown here is derived from an EMBL/GenBank/DDBJ whole genome shotgun (WGS) entry which is preliminary data.</text>
</comment>
<feature type="domain" description="GGDEF" evidence="6">
    <location>
        <begin position="358"/>
        <end position="493"/>
    </location>
</feature>
<dbReference type="SUPFAM" id="SSF55073">
    <property type="entry name" value="Nucleotide cyclase"/>
    <property type="match status" value="1"/>
</dbReference>
<evidence type="ECO:0000313" key="8">
    <source>
        <dbReference type="Proteomes" id="UP000254326"/>
    </source>
</evidence>
<dbReference type="RefSeq" id="WP_115467351.1">
    <property type="nucleotide sequence ID" value="NZ_QKRA01000002.1"/>
</dbReference>
<evidence type="ECO:0000259" key="6">
    <source>
        <dbReference type="PROSITE" id="PS50887"/>
    </source>
</evidence>
<evidence type="ECO:0000256" key="3">
    <source>
        <dbReference type="ARBA" id="ARBA00034247"/>
    </source>
</evidence>
<dbReference type="GO" id="GO:1902201">
    <property type="term" value="P:negative regulation of bacterial-type flagellum-dependent cell motility"/>
    <property type="evidence" value="ECO:0007669"/>
    <property type="project" value="TreeGrafter"/>
</dbReference>
<dbReference type="CDD" id="cd01007">
    <property type="entry name" value="PBP2_BvgS_HisK_like"/>
    <property type="match status" value="1"/>
</dbReference>
<dbReference type="InterPro" id="IPR050469">
    <property type="entry name" value="Diguanylate_Cyclase"/>
</dbReference>
<dbReference type="GO" id="GO:0043709">
    <property type="term" value="P:cell adhesion involved in single-species biofilm formation"/>
    <property type="evidence" value="ECO:0007669"/>
    <property type="project" value="TreeGrafter"/>
</dbReference>
<dbReference type="EC" id="2.7.7.65" evidence="2"/>
<dbReference type="InterPro" id="IPR043128">
    <property type="entry name" value="Rev_trsase/Diguanyl_cyclase"/>
</dbReference>
<dbReference type="OrthoDB" id="9180959at2"/>
<sequence length="497" mass="56191">MKRNTFLTRSALGGLYLLLFSLAGMLYGQDILTADERRWLAEQPVIRFAPAPNYPPVEFFDENNEYQGITADFIKLIDQQFDLGLKLEIVQLASWSEVVAEGRSRGIDMWGAAEKTAERSQYMQFTRPYIRLPAVIIVRNEFAGEGIDALKGKKVVGIENYASYEHLQEKYPHLNTLPVPDIETGLRMVSYGAADAIVATNAAAIYYIEKNGLTNLKVAGESGFEWNLRFAVRDDWAPLLSIMQKGLDSITAQQKRDIYRYWINLDSSSGSGRSTKDYLLIASVSGLVVILLALLGWGLRRRARLKMQRLTQRIEEQKKREEELKNLATTDELTGTYNRRAILDMAHTNYQTCLDEDRPFSVLLIDIDHFKQVNDQYGHEVGDRVIRAVVNVCSAVLKDKSIGHIGRLGGEEFVIILPKIDQMEAHSVAEQLRECIEKEPIEVVGNALYFATVSIGLASLESTEKFDELLNRADLAMYQAKKAGRNRVAIWRERVTG</sequence>
<dbReference type="PANTHER" id="PTHR45138:SF9">
    <property type="entry name" value="DIGUANYLATE CYCLASE DGCM-RELATED"/>
    <property type="match status" value="1"/>
</dbReference>
<organism evidence="7 8">
    <name type="scientific">Marinomonas piezotolerans</name>
    <dbReference type="NCBI Taxonomy" id="2213058"/>
    <lineage>
        <taxon>Bacteria</taxon>
        <taxon>Pseudomonadati</taxon>
        <taxon>Pseudomonadota</taxon>
        <taxon>Gammaproteobacteria</taxon>
        <taxon>Oceanospirillales</taxon>
        <taxon>Oceanospirillaceae</taxon>
        <taxon>Marinomonas</taxon>
    </lineage>
</organism>
<name>A0A370UC33_9GAMM</name>
<keyword evidence="5" id="KW-1133">Transmembrane helix</keyword>
<dbReference type="Gene3D" id="3.40.190.10">
    <property type="entry name" value="Periplasmic binding protein-like II"/>
    <property type="match status" value="2"/>
</dbReference>
<evidence type="ECO:0000256" key="1">
    <source>
        <dbReference type="ARBA" id="ARBA00001946"/>
    </source>
</evidence>
<dbReference type="GO" id="GO:0005886">
    <property type="term" value="C:plasma membrane"/>
    <property type="evidence" value="ECO:0007669"/>
    <property type="project" value="TreeGrafter"/>
</dbReference>
<dbReference type="GO" id="GO:0052621">
    <property type="term" value="F:diguanylate cyclase activity"/>
    <property type="evidence" value="ECO:0007669"/>
    <property type="project" value="UniProtKB-EC"/>
</dbReference>
<dbReference type="InterPro" id="IPR000160">
    <property type="entry name" value="GGDEF_dom"/>
</dbReference>
<dbReference type="NCBIfam" id="TIGR00254">
    <property type="entry name" value="GGDEF"/>
    <property type="match status" value="1"/>
</dbReference>
<proteinExistence type="predicted"/>
<dbReference type="PANTHER" id="PTHR45138">
    <property type="entry name" value="REGULATORY COMPONENTS OF SENSORY TRANSDUCTION SYSTEM"/>
    <property type="match status" value="1"/>
</dbReference>
<dbReference type="SUPFAM" id="SSF53850">
    <property type="entry name" value="Periplasmic binding protein-like II"/>
    <property type="match status" value="1"/>
</dbReference>
<dbReference type="InterPro" id="IPR001638">
    <property type="entry name" value="Solute-binding_3/MltF_N"/>
</dbReference>